<keyword evidence="6" id="KW-1185">Reference proteome</keyword>
<dbReference type="EMBL" id="OZ075112">
    <property type="protein sequence ID" value="CAL4968802.1"/>
    <property type="molecule type" value="Genomic_DNA"/>
</dbReference>
<sequence length="399" mass="44212">MVNWSKLYAFLRFFPEVVWRPDQLTHNRQKVIYTTILLFIFLTVNQLPLYGIPVHQGTATPDPLYWEHPFFASNGLLALGIGPIILSEIITQILVASRVINVDINAPDPRTLLAQKLMGILFTIMGAIARLLGLYSSGKVSTGNAVLVLVQILFSGIIIYLDDILKKGYGLLSSVSLFTATTICGDILWKAFSLKMFIYPEQATEFEGVVPAWVHLLITRTDKFSAMREAFYRQNLPNVTNLLATCLFVLLAISFQGLTSIGLPVGTHGLLCMKYGGNKLLNLLATWNRPNHFKRSFLVGGILYYITTPPTLVDLHRAPFHAFIYEEQRVLAQPDSIPRNEFNSHVLKAARFGGFCVGALIILGDFIGVLGSGTGIMLAVTTLYPYFDGRSGEVGAFGF</sequence>
<feature type="transmembrane region" description="Helical" evidence="3">
    <location>
        <begin position="70"/>
        <end position="96"/>
    </location>
</feature>
<feature type="transmembrane region" description="Helical" evidence="3">
    <location>
        <begin position="352"/>
        <end position="380"/>
    </location>
</feature>
<accession>A0ABC9A012</accession>
<organism evidence="5 6">
    <name type="scientific">Urochloa decumbens</name>
    <dbReference type="NCBI Taxonomy" id="240449"/>
    <lineage>
        <taxon>Eukaryota</taxon>
        <taxon>Viridiplantae</taxon>
        <taxon>Streptophyta</taxon>
        <taxon>Embryophyta</taxon>
        <taxon>Tracheophyta</taxon>
        <taxon>Spermatophyta</taxon>
        <taxon>Magnoliopsida</taxon>
        <taxon>Liliopsida</taxon>
        <taxon>Poales</taxon>
        <taxon>Poaceae</taxon>
        <taxon>PACMAD clade</taxon>
        <taxon>Panicoideae</taxon>
        <taxon>Panicodae</taxon>
        <taxon>Paniceae</taxon>
        <taxon>Melinidinae</taxon>
        <taxon>Urochloa</taxon>
    </lineage>
</organism>
<evidence type="ECO:0000256" key="3">
    <source>
        <dbReference type="SAM" id="Phobius"/>
    </source>
</evidence>
<dbReference type="Pfam" id="PF10559">
    <property type="entry name" value="Plug_translocon"/>
    <property type="match status" value="1"/>
</dbReference>
<dbReference type="GO" id="GO:0009535">
    <property type="term" value="C:chloroplast thylakoid membrane"/>
    <property type="evidence" value="ECO:0007669"/>
    <property type="project" value="UniProtKB-SubCell"/>
</dbReference>
<keyword evidence="3" id="KW-0812">Transmembrane</keyword>
<dbReference type="PIRSF" id="PIRSF004557">
    <property type="entry name" value="SecY"/>
    <property type="match status" value="1"/>
</dbReference>
<evidence type="ECO:0000256" key="2">
    <source>
        <dbReference type="RuleBase" id="RU004349"/>
    </source>
</evidence>
<dbReference type="InterPro" id="IPR002208">
    <property type="entry name" value="SecY/SEC61-alpha"/>
</dbReference>
<dbReference type="AlphaFoldDB" id="A0ABC9A012"/>
<feature type="domain" description="Translocon Sec61/SecY plug" evidence="4">
    <location>
        <begin position="45"/>
        <end position="74"/>
    </location>
</feature>
<comment type="subcellular location">
    <subcellularLocation>
        <location evidence="1">Plastid</location>
        <location evidence="1">Chloroplast thylakoid membrane</location>
        <topology evidence="1">Multi-pass membrane protein</topology>
    </subcellularLocation>
</comment>
<dbReference type="Pfam" id="PF00344">
    <property type="entry name" value="SecY"/>
    <property type="match status" value="1"/>
</dbReference>
<evidence type="ECO:0000256" key="1">
    <source>
        <dbReference type="ARBA" id="ARBA00004454"/>
    </source>
</evidence>
<dbReference type="SUPFAM" id="SSF103491">
    <property type="entry name" value="Preprotein translocase SecY subunit"/>
    <property type="match status" value="1"/>
</dbReference>
<reference evidence="5" key="1">
    <citation type="submission" date="2024-10" db="EMBL/GenBank/DDBJ databases">
        <authorList>
            <person name="Ryan C."/>
        </authorList>
    </citation>
    <scope>NUCLEOTIDE SEQUENCE [LARGE SCALE GENOMIC DNA]</scope>
</reference>
<evidence type="ECO:0000259" key="4">
    <source>
        <dbReference type="Pfam" id="PF10559"/>
    </source>
</evidence>
<feature type="transmembrane region" description="Helical" evidence="3">
    <location>
        <begin position="242"/>
        <end position="265"/>
    </location>
</feature>
<evidence type="ECO:0000313" key="6">
    <source>
        <dbReference type="Proteomes" id="UP001497457"/>
    </source>
</evidence>
<name>A0ABC9A012_9POAL</name>
<proteinExistence type="inferred from homology"/>
<feature type="transmembrane region" description="Helical" evidence="3">
    <location>
        <begin position="31"/>
        <end position="50"/>
    </location>
</feature>
<feature type="transmembrane region" description="Helical" evidence="3">
    <location>
        <begin position="142"/>
        <end position="161"/>
    </location>
</feature>
<comment type="similarity">
    <text evidence="2">Belongs to the SecY/SEC61-alpha family.</text>
</comment>
<gene>
    <name evidence="5" type="ORF">URODEC1_LOCUS49246</name>
</gene>
<feature type="transmembrane region" description="Helical" evidence="3">
    <location>
        <begin position="168"/>
        <end position="189"/>
    </location>
</feature>
<evidence type="ECO:0000313" key="5">
    <source>
        <dbReference type="EMBL" id="CAL4968802.1"/>
    </source>
</evidence>
<dbReference type="InterPro" id="IPR019561">
    <property type="entry name" value="Translocon_Sec61/SecY_plug_dom"/>
</dbReference>
<dbReference type="Gene3D" id="1.10.3370.10">
    <property type="entry name" value="SecY subunit domain"/>
    <property type="match status" value="2"/>
</dbReference>
<dbReference type="Proteomes" id="UP001497457">
    <property type="component" value="Chromosome 2b"/>
</dbReference>
<protein>
    <recommendedName>
        <fullName evidence="4">Translocon Sec61/SecY plug domain-containing protein</fullName>
    </recommendedName>
</protein>
<keyword evidence="3" id="KW-1133">Transmembrane helix</keyword>
<dbReference type="PANTHER" id="PTHR10906">
    <property type="entry name" value="SECY/SEC61-ALPHA FAMILY MEMBER"/>
    <property type="match status" value="1"/>
</dbReference>
<keyword evidence="3" id="KW-0472">Membrane</keyword>
<feature type="transmembrane region" description="Helical" evidence="3">
    <location>
        <begin position="117"/>
        <end position="136"/>
    </location>
</feature>
<dbReference type="InterPro" id="IPR023201">
    <property type="entry name" value="SecY_dom_sf"/>
</dbReference>